<dbReference type="EMBL" id="JAPMXC010000010">
    <property type="protein sequence ID" value="MCY0389088.1"/>
    <property type="molecule type" value="Genomic_DNA"/>
</dbReference>
<dbReference type="Pfam" id="PF20408">
    <property type="entry name" value="Abhydrolase_11"/>
    <property type="match status" value="1"/>
</dbReference>
<dbReference type="InterPro" id="IPR046879">
    <property type="entry name" value="KANL3/Tex30_Abhydrolase"/>
</dbReference>
<dbReference type="RefSeq" id="WP_267848988.1">
    <property type="nucleotide sequence ID" value="NZ_JAPMXC010000010.1"/>
</dbReference>
<sequence>MNAQTERYLIDGPAGKLEVAIDRVANDRVAIDRVANDRVAIDRVAIDRVANDRVANDRPEAAGAAGASVDPDAAPRYAFVAHPHPLFGGTMDNKVAQTLARAFVQLGYVTARLNFRGVGQSTGAHDKGEGEQDDLLALIDHVRGRADPAAPAAARPVFVLAGFSFGAFVTSRVAATLRDQGDAAARLALVGTPAGRWEIPTVPEDTLVIHGEQDETIPLADVFTWARPQELPVHVLPGADHFFHRKLHVLKRMITESWRV</sequence>
<dbReference type="GO" id="GO:0016787">
    <property type="term" value="F:hydrolase activity"/>
    <property type="evidence" value="ECO:0007669"/>
    <property type="project" value="UniProtKB-KW"/>
</dbReference>
<keyword evidence="3" id="KW-1185">Reference proteome</keyword>
<keyword evidence="2" id="KW-0378">Hydrolase</keyword>
<name>A0ABT3ZT96_9BURK</name>
<gene>
    <name evidence="2" type="ORF">OVY01_18210</name>
</gene>
<reference evidence="2" key="1">
    <citation type="submission" date="2022-11" db="EMBL/GenBank/DDBJ databases">
        <title>Robbsia betulipollinis sp. nov., isolated from pollen of birch (Betula pendula).</title>
        <authorList>
            <person name="Shi H."/>
            <person name="Ambika Manirajan B."/>
            <person name="Ratering S."/>
            <person name="Geissler-Plaum R."/>
            <person name="Schnell S."/>
        </authorList>
    </citation>
    <scope>NUCLEOTIDE SEQUENCE</scope>
    <source>
        <strain evidence="2">Bb-Pol-6</strain>
    </source>
</reference>
<organism evidence="2 3">
    <name type="scientific">Robbsia betulipollinis</name>
    <dbReference type="NCBI Taxonomy" id="2981849"/>
    <lineage>
        <taxon>Bacteria</taxon>
        <taxon>Pseudomonadati</taxon>
        <taxon>Pseudomonadota</taxon>
        <taxon>Betaproteobacteria</taxon>
        <taxon>Burkholderiales</taxon>
        <taxon>Burkholderiaceae</taxon>
        <taxon>Robbsia</taxon>
    </lineage>
</organism>
<dbReference type="Gene3D" id="3.40.50.1820">
    <property type="entry name" value="alpha/beta hydrolase"/>
    <property type="match status" value="1"/>
</dbReference>
<comment type="caution">
    <text evidence="2">The sequence shown here is derived from an EMBL/GenBank/DDBJ whole genome shotgun (WGS) entry which is preliminary data.</text>
</comment>
<dbReference type="InterPro" id="IPR029058">
    <property type="entry name" value="AB_hydrolase_fold"/>
</dbReference>
<feature type="domain" description="KANL3/Tex30 alpha/beta hydrolase-like" evidence="1">
    <location>
        <begin position="88"/>
        <end position="245"/>
    </location>
</feature>
<dbReference type="SUPFAM" id="SSF53474">
    <property type="entry name" value="alpha/beta-Hydrolases"/>
    <property type="match status" value="1"/>
</dbReference>
<evidence type="ECO:0000259" key="1">
    <source>
        <dbReference type="Pfam" id="PF20408"/>
    </source>
</evidence>
<dbReference type="PANTHER" id="PTHR42103">
    <property type="entry name" value="ALPHA/BETA-HYDROLASES SUPERFAMILY PROTEIN"/>
    <property type="match status" value="1"/>
</dbReference>
<dbReference type="Proteomes" id="UP001082899">
    <property type="component" value="Unassembled WGS sequence"/>
</dbReference>
<protein>
    <submittedName>
        <fullName evidence="2">Alpha/beta hydrolase</fullName>
    </submittedName>
</protein>
<evidence type="ECO:0000313" key="2">
    <source>
        <dbReference type="EMBL" id="MCY0389088.1"/>
    </source>
</evidence>
<proteinExistence type="predicted"/>
<dbReference type="PANTHER" id="PTHR42103:SF2">
    <property type="entry name" value="AB HYDROLASE-1 DOMAIN-CONTAINING PROTEIN"/>
    <property type="match status" value="1"/>
</dbReference>
<evidence type="ECO:0000313" key="3">
    <source>
        <dbReference type="Proteomes" id="UP001082899"/>
    </source>
</evidence>
<accession>A0ABT3ZT96</accession>